<proteinExistence type="predicted"/>
<evidence type="ECO:0000313" key="2">
    <source>
        <dbReference type="EMBL" id="MCP2267819.1"/>
    </source>
</evidence>
<name>A0ABT1I5B9_9PSEU</name>
<keyword evidence="3" id="KW-1185">Reference proteome</keyword>
<feature type="signal peptide" evidence="1">
    <location>
        <begin position="1"/>
        <end position="29"/>
    </location>
</feature>
<protein>
    <submittedName>
        <fullName evidence="2">Uncharacterized protein</fullName>
    </submittedName>
</protein>
<dbReference type="InterPro" id="IPR006311">
    <property type="entry name" value="TAT_signal"/>
</dbReference>
<reference evidence="2 3" key="1">
    <citation type="submission" date="2022-06" db="EMBL/GenBank/DDBJ databases">
        <title>Genomic Encyclopedia of Archaeal and Bacterial Type Strains, Phase II (KMG-II): from individual species to whole genera.</title>
        <authorList>
            <person name="Goeker M."/>
        </authorList>
    </citation>
    <scope>NUCLEOTIDE SEQUENCE [LARGE SCALE GENOMIC DNA]</scope>
    <source>
        <strain evidence="2 3">DSM 44255</strain>
    </source>
</reference>
<accession>A0ABT1I5B9</accession>
<evidence type="ECO:0000256" key="1">
    <source>
        <dbReference type="SAM" id="SignalP"/>
    </source>
</evidence>
<keyword evidence="1" id="KW-0732">Signal</keyword>
<dbReference type="RefSeq" id="WP_253884731.1">
    <property type="nucleotide sequence ID" value="NZ_BAAAVB010000002.1"/>
</dbReference>
<organism evidence="2 3">
    <name type="scientific">Actinokineospora diospyrosa</name>
    <dbReference type="NCBI Taxonomy" id="103728"/>
    <lineage>
        <taxon>Bacteria</taxon>
        <taxon>Bacillati</taxon>
        <taxon>Actinomycetota</taxon>
        <taxon>Actinomycetes</taxon>
        <taxon>Pseudonocardiales</taxon>
        <taxon>Pseudonocardiaceae</taxon>
        <taxon>Actinokineospora</taxon>
    </lineage>
</organism>
<dbReference type="Proteomes" id="UP001205185">
    <property type="component" value="Unassembled WGS sequence"/>
</dbReference>
<sequence>MTTLGRRGFLAGVGGVALTLSVGATEATAAPTEWRGRDSANGWPIRTRGMTEVRVEGSTATMTVLAGPAAILLAHVARRFHYEIAPLGPGDILGHTTDRRVGALQSNHLSGTAIAILPAAYPLSVAGGLYPHEIATIRDILADCSPAVRWGGDDPSAPQEGHFALDATPAAAAQAVRALVAAGTIPDPFTPLRRARALDLARRQRRR</sequence>
<dbReference type="PROSITE" id="PS51318">
    <property type="entry name" value="TAT"/>
    <property type="match status" value="1"/>
</dbReference>
<evidence type="ECO:0000313" key="3">
    <source>
        <dbReference type="Proteomes" id="UP001205185"/>
    </source>
</evidence>
<dbReference type="EMBL" id="JAMTCO010000001">
    <property type="protein sequence ID" value="MCP2267819.1"/>
    <property type="molecule type" value="Genomic_DNA"/>
</dbReference>
<gene>
    <name evidence="2" type="ORF">LV75_000301</name>
</gene>
<comment type="caution">
    <text evidence="2">The sequence shown here is derived from an EMBL/GenBank/DDBJ whole genome shotgun (WGS) entry which is preliminary data.</text>
</comment>
<feature type="chain" id="PRO_5045366668" evidence="1">
    <location>
        <begin position="30"/>
        <end position="207"/>
    </location>
</feature>